<gene>
    <name evidence="2" type="primary">NDAI0K01540</name>
    <name evidence="2" type="ordered locus">NDAI_0K01540</name>
</gene>
<evidence type="ECO:0000313" key="3">
    <source>
        <dbReference type="Proteomes" id="UP000000689"/>
    </source>
</evidence>
<dbReference type="AlphaFoldDB" id="G0WHT4"/>
<protein>
    <recommendedName>
        <fullName evidence="1">NAD(P)-binding domain-containing protein</fullName>
    </recommendedName>
</protein>
<dbReference type="eggNOG" id="KOG1203">
    <property type="taxonomic scope" value="Eukaryota"/>
</dbReference>
<name>G0WHT4_NAUDC</name>
<dbReference type="PANTHER" id="PTHR15020">
    <property type="entry name" value="FLAVIN REDUCTASE-RELATED"/>
    <property type="match status" value="1"/>
</dbReference>
<dbReference type="InterPro" id="IPR016040">
    <property type="entry name" value="NAD(P)-bd_dom"/>
</dbReference>
<dbReference type="EMBL" id="HE580277">
    <property type="protein sequence ID" value="CCD27345.1"/>
    <property type="molecule type" value="Genomic_DNA"/>
</dbReference>
<dbReference type="KEGG" id="ndi:NDAI_0K01540"/>
<dbReference type="STRING" id="1071378.G0WHT4"/>
<dbReference type="InterPro" id="IPR036291">
    <property type="entry name" value="NAD(P)-bd_dom_sf"/>
</dbReference>
<evidence type="ECO:0000259" key="1">
    <source>
        <dbReference type="Pfam" id="PF13460"/>
    </source>
</evidence>
<proteinExistence type="predicted"/>
<keyword evidence="3" id="KW-1185">Reference proteome</keyword>
<dbReference type="Gene3D" id="3.40.50.720">
    <property type="entry name" value="NAD(P)-binding Rossmann-like Domain"/>
    <property type="match status" value="1"/>
</dbReference>
<organism evidence="2 3">
    <name type="scientific">Naumovozyma dairenensis (strain ATCC 10597 / BCRC 20456 / CBS 421 / NBRC 0211 / NRRL Y-12639)</name>
    <name type="common">Saccharomyces dairenensis</name>
    <dbReference type="NCBI Taxonomy" id="1071378"/>
    <lineage>
        <taxon>Eukaryota</taxon>
        <taxon>Fungi</taxon>
        <taxon>Dikarya</taxon>
        <taxon>Ascomycota</taxon>
        <taxon>Saccharomycotina</taxon>
        <taxon>Saccharomycetes</taxon>
        <taxon>Saccharomycetales</taxon>
        <taxon>Saccharomycetaceae</taxon>
        <taxon>Naumovozyma</taxon>
    </lineage>
</organism>
<sequence length="237" mass="26415">METLKVAIFGANGKTGRLLIDKILKELQKREGDHVWQHPIGIVRNEEQKVQLSQELDIECAVIDLETFTVKQISTILEDLGVNAVVFAAGAGARGGIAELFTVDLDGCAKVVESCEIVDIERFIHISAMNIEDREFWWSLEGLKCYFIAKRSADHFVKESKLNFTILQPGFLLVGAGTGKVLPYDRLDERKVEGYTIQREDLASIIVQCLLHPKQTSRKTIGIANGDQTIKDFIGSL</sequence>
<dbReference type="Pfam" id="PF13460">
    <property type="entry name" value="NAD_binding_10"/>
    <property type="match status" value="1"/>
</dbReference>
<dbReference type="PANTHER" id="PTHR15020:SF50">
    <property type="entry name" value="UPF0659 PROTEIN YMR090W"/>
    <property type="match status" value="1"/>
</dbReference>
<accession>G0WHT4</accession>
<dbReference type="SUPFAM" id="SSF51735">
    <property type="entry name" value="NAD(P)-binding Rossmann-fold domains"/>
    <property type="match status" value="1"/>
</dbReference>
<reference evidence="2 3" key="1">
    <citation type="journal article" date="2011" name="Proc. Natl. Acad. Sci. U.S.A.">
        <title>Evolutionary erosion of yeast sex chromosomes by mating-type switching accidents.</title>
        <authorList>
            <person name="Gordon J.L."/>
            <person name="Armisen D."/>
            <person name="Proux-Wera E."/>
            <person name="Oheigeartaigh S.S."/>
            <person name="Byrne K.P."/>
            <person name="Wolfe K.H."/>
        </authorList>
    </citation>
    <scope>NUCLEOTIDE SEQUENCE [LARGE SCALE GENOMIC DNA]</scope>
    <source>
        <strain evidence="3">ATCC 10597 / BCRC 20456 / CBS 421 / NBRC 0211 / NRRL Y-12639</strain>
    </source>
</reference>
<dbReference type="RefSeq" id="XP_003672588.1">
    <property type="nucleotide sequence ID" value="XM_003672540.1"/>
</dbReference>
<dbReference type="OMA" id="IEDREFW"/>
<dbReference type="OrthoDB" id="10254604at2759"/>
<feature type="domain" description="NAD(P)-binding" evidence="1">
    <location>
        <begin position="10"/>
        <end position="213"/>
    </location>
</feature>
<evidence type="ECO:0000313" key="2">
    <source>
        <dbReference type="EMBL" id="CCD27345.1"/>
    </source>
</evidence>
<dbReference type="HOGENOM" id="CLU_025711_1_2_1"/>
<dbReference type="Proteomes" id="UP000000689">
    <property type="component" value="Chromosome 11"/>
</dbReference>
<dbReference type="GeneID" id="11497712"/>